<organism evidence="1">
    <name type="scientific">Kwoniella pini CBS 10737</name>
    <dbReference type="NCBI Taxonomy" id="1296096"/>
    <lineage>
        <taxon>Eukaryota</taxon>
        <taxon>Fungi</taxon>
        <taxon>Dikarya</taxon>
        <taxon>Basidiomycota</taxon>
        <taxon>Agaricomycotina</taxon>
        <taxon>Tremellomycetes</taxon>
        <taxon>Tremellales</taxon>
        <taxon>Cryptococcaceae</taxon>
        <taxon>Kwoniella</taxon>
    </lineage>
</organism>
<dbReference type="SUPFAM" id="SSF52540">
    <property type="entry name" value="P-loop containing nucleoside triphosphate hydrolases"/>
    <property type="match status" value="1"/>
</dbReference>
<gene>
    <name evidence="1" type="ORF">I206_04392</name>
    <name evidence="2" type="ORF">I206_104033</name>
</gene>
<evidence type="ECO:0000313" key="2">
    <source>
        <dbReference type="EMBL" id="WWC70086.1"/>
    </source>
</evidence>
<evidence type="ECO:0008006" key="4">
    <source>
        <dbReference type="Google" id="ProtNLM"/>
    </source>
</evidence>
<name>A0A1B9I2Y5_9TREE</name>
<dbReference type="GeneID" id="30172761"/>
<dbReference type="InterPro" id="IPR027417">
    <property type="entry name" value="P-loop_NTPase"/>
</dbReference>
<protein>
    <recommendedName>
        <fullName evidence="4">DNA recombination and repair protein Rad51-like C-terminal domain-containing protein</fullName>
    </recommendedName>
</protein>
<dbReference type="EMBL" id="CP144523">
    <property type="protein sequence ID" value="WWC70086.1"/>
    <property type="molecule type" value="Genomic_DNA"/>
</dbReference>
<reference evidence="2" key="4">
    <citation type="submission" date="2024-02" db="EMBL/GenBank/DDBJ databases">
        <title>Comparative genomics of Cryptococcus and Kwoniella reveals pathogenesis evolution and contrasting modes of karyotype evolution via chromosome fusion or intercentromeric recombination.</title>
        <authorList>
            <person name="Coelho M.A."/>
            <person name="David-Palma M."/>
            <person name="Shea T."/>
            <person name="Bowers K."/>
            <person name="McGinley-Smith S."/>
            <person name="Mohammad A.W."/>
            <person name="Gnirke A."/>
            <person name="Yurkov A.M."/>
            <person name="Nowrousian M."/>
            <person name="Sun S."/>
            <person name="Cuomo C.A."/>
            <person name="Heitman J."/>
        </authorList>
    </citation>
    <scope>NUCLEOTIDE SEQUENCE</scope>
    <source>
        <strain evidence="2">CBS 10737</strain>
    </source>
</reference>
<dbReference type="STRING" id="1296096.A0A1B9I2Y5"/>
<dbReference type="RefSeq" id="XP_019011084.1">
    <property type="nucleotide sequence ID" value="XM_019156126.1"/>
</dbReference>
<reference evidence="2" key="2">
    <citation type="submission" date="2013-07" db="EMBL/GenBank/DDBJ databases">
        <authorList>
            <consortium name="The Broad Institute Genome Sequencing Platform"/>
            <person name="Cuomo C."/>
            <person name="Litvintseva A."/>
            <person name="Chen Y."/>
            <person name="Heitman J."/>
            <person name="Sun S."/>
            <person name="Springer D."/>
            <person name="Dromer F."/>
            <person name="Young S.K."/>
            <person name="Zeng Q."/>
            <person name="Gargeya S."/>
            <person name="Fitzgerald M."/>
            <person name="Abouelleil A."/>
            <person name="Alvarado L."/>
            <person name="Berlin A.M."/>
            <person name="Chapman S.B."/>
            <person name="Dewar J."/>
            <person name="Goldberg J."/>
            <person name="Griggs A."/>
            <person name="Gujja S."/>
            <person name="Hansen M."/>
            <person name="Howarth C."/>
            <person name="Imamovic A."/>
            <person name="Larimer J."/>
            <person name="McCowan C."/>
            <person name="Murphy C."/>
            <person name="Pearson M."/>
            <person name="Priest M."/>
            <person name="Roberts A."/>
            <person name="Saif S."/>
            <person name="Shea T."/>
            <person name="Sykes S."/>
            <person name="Wortman J."/>
            <person name="Nusbaum C."/>
            <person name="Birren B."/>
        </authorList>
    </citation>
    <scope>NUCLEOTIDE SEQUENCE</scope>
    <source>
        <strain evidence="2">CBS 10737</strain>
    </source>
</reference>
<dbReference type="AlphaFoldDB" id="A0A1B9I2Y5"/>
<reference evidence="1" key="1">
    <citation type="submission" date="2013-07" db="EMBL/GenBank/DDBJ databases">
        <title>The Genome Sequence of Cryptococcus pinus CBS10737.</title>
        <authorList>
            <consortium name="The Broad Institute Genome Sequencing Platform"/>
            <person name="Cuomo C."/>
            <person name="Litvintseva A."/>
            <person name="Chen Y."/>
            <person name="Heitman J."/>
            <person name="Sun S."/>
            <person name="Springer D."/>
            <person name="Dromer F."/>
            <person name="Young S.K."/>
            <person name="Zeng Q."/>
            <person name="Gargeya S."/>
            <person name="Fitzgerald M."/>
            <person name="Abouelleil A."/>
            <person name="Alvarado L."/>
            <person name="Berlin A.M."/>
            <person name="Chapman S.B."/>
            <person name="Dewar J."/>
            <person name="Goldberg J."/>
            <person name="Griggs A."/>
            <person name="Gujja S."/>
            <person name="Hansen M."/>
            <person name="Howarth C."/>
            <person name="Imamovic A."/>
            <person name="Larimer J."/>
            <person name="McCowan C."/>
            <person name="Murphy C."/>
            <person name="Pearson M."/>
            <person name="Priest M."/>
            <person name="Roberts A."/>
            <person name="Saif S."/>
            <person name="Shea T."/>
            <person name="Sykes S."/>
            <person name="Wortman J."/>
            <person name="Nusbaum C."/>
            <person name="Birren B."/>
        </authorList>
    </citation>
    <scope>NUCLEOTIDE SEQUENCE [LARGE SCALE GENOMIC DNA]</scope>
    <source>
        <strain evidence="1">CBS 10737</strain>
    </source>
</reference>
<sequence length="391" mass="44147">MVNDTERLLSEIECSTGAELAMLVRYNTFPPGPTFIRPLDQLILGGRPHPGQSTMMRGDLIELIGASGSGKTTFITHLIFTTILSSNIPDFLLTPLGGKQLKVTLIIPKSHNLFKIINNIKLSIKNHILNIKPNESEKMINQIIKESLSRLKIYQIKSRFKELALILKKILYNTVNLPRGISSNLENQEELVKKNELDLLIIEGIGDSLYPTRWNEEQKNQNYNHNTFKNNKIIINSDQIGLKQIFDCINQIRKEIGSIIIMSNQGLRASKESKSFFQNNLSYPYPSPWSSSASSLSLNQENFEMYWPLNIQITFSGKTQKGLQYPSETYLSDILQQQLNLKKKESKSNVVEIYECIVRMIGCTTGSVSTKAGGKFRFGINDGILIDISGD</sequence>
<dbReference type="KEGG" id="kpin:30172761"/>
<evidence type="ECO:0000313" key="3">
    <source>
        <dbReference type="Proteomes" id="UP000094020"/>
    </source>
</evidence>
<keyword evidence="3" id="KW-1185">Reference proteome</keyword>
<reference evidence="1" key="3">
    <citation type="submission" date="2016-07" db="EMBL/GenBank/DDBJ databases">
        <title>Evolution of pathogenesis and genome organization in the Tremellales.</title>
        <authorList>
            <person name="Cuomo C."/>
            <person name="Litvintseva A."/>
            <person name="Heitman J."/>
            <person name="Chen Y."/>
            <person name="Sun S."/>
            <person name="Springer D."/>
            <person name="Dromer F."/>
            <person name="Young S."/>
            <person name="Zeng Q."/>
            <person name="Chapman S."/>
            <person name="Gujja S."/>
            <person name="Saif S."/>
            <person name="Birren B."/>
        </authorList>
    </citation>
    <scope>NUCLEOTIDE SEQUENCE</scope>
    <source>
        <strain evidence="1">CBS 10737</strain>
    </source>
</reference>
<dbReference type="Gene3D" id="3.40.50.300">
    <property type="entry name" value="P-loop containing nucleotide triphosphate hydrolases"/>
    <property type="match status" value="1"/>
</dbReference>
<dbReference type="EMBL" id="KI894011">
    <property type="protein sequence ID" value="OCF49865.1"/>
    <property type="molecule type" value="Genomic_DNA"/>
</dbReference>
<accession>A0A1B9I2Y5</accession>
<evidence type="ECO:0000313" key="1">
    <source>
        <dbReference type="EMBL" id="OCF49865.1"/>
    </source>
</evidence>
<dbReference type="Proteomes" id="UP000094020">
    <property type="component" value="Chromosome 5"/>
</dbReference>
<proteinExistence type="predicted"/>
<dbReference type="OrthoDB" id="420422at2759"/>